<protein>
    <submittedName>
        <fullName evidence="7">FMN-linked oxidoreductase</fullName>
    </submittedName>
</protein>
<name>A0A8H3SBL7_9EURO</name>
<keyword evidence="2" id="KW-0285">Flavoprotein</keyword>
<dbReference type="GO" id="GO:0016491">
    <property type="term" value="F:oxidoreductase activity"/>
    <property type="evidence" value="ECO:0007669"/>
    <property type="project" value="UniProtKB-KW"/>
</dbReference>
<organism evidence="7 8">
    <name type="scientific">Aspergillus udagawae</name>
    <dbReference type="NCBI Taxonomy" id="91492"/>
    <lineage>
        <taxon>Eukaryota</taxon>
        <taxon>Fungi</taxon>
        <taxon>Dikarya</taxon>
        <taxon>Ascomycota</taxon>
        <taxon>Pezizomycotina</taxon>
        <taxon>Eurotiomycetes</taxon>
        <taxon>Eurotiomycetidae</taxon>
        <taxon>Eurotiales</taxon>
        <taxon>Aspergillaceae</taxon>
        <taxon>Aspergillus</taxon>
        <taxon>Aspergillus subgen. Fumigati</taxon>
    </lineage>
</organism>
<dbReference type="EMBL" id="BLKC01000128">
    <property type="protein sequence ID" value="GFF55805.1"/>
    <property type="molecule type" value="Genomic_DNA"/>
</dbReference>
<comment type="similarity">
    <text evidence="1">Belongs to the NADH:flavin oxidoreductase/NADH oxidase family.</text>
</comment>
<evidence type="ECO:0000313" key="7">
    <source>
        <dbReference type="EMBL" id="GFF55805.1"/>
    </source>
</evidence>
<reference evidence="7 8" key="1">
    <citation type="submission" date="2020-01" db="EMBL/GenBank/DDBJ databases">
        <title>Draft genome sequence of Aspergillus udagawae IFM 46972.</title>
        <authorList>
            <person name="Takahashi H."/>
            <person name="Yaguchi T."/>
        </authorList>
    </citation>
    <scope>NUCLEOTIDE SEQUENCE [LARGE SCALE GENOMIC DNA]</scope>
    <source>
        <strain evidence="7 8">IFM 46972</strain>
    </source>
</reference>
<evidence type="ECO:0000256" key="1">
    <source>
        <dbReference type="ARBA" id="ARBA00005979"/>
    </source>
</evidence>
<evidence type="ECO:0000256" key="2">
    <source>
        <dbReference type="ARBA" id="ARBA00022630"/>
    </source>
</evidence>
<keyword evidence="5" id="KW-0812">Transmembrane</keyword>
<sequence>MSHLNIAQPLTLACGLTLPNRLVKAAIAEGNVQIDADHLGGPGDFAINTRLPEARVLAAFRAWASVCQRYDTKAIVQLCHPGRQIAFSKGTIAPSTVPMDLGDALVPRLLNALVFGIPREMTTQQVHDTVRRFAEGARVIAAAGFAGVELHAANGYLLTQFLSGKSNLGADAYGGSPAARARSHHCRNYSGDPRHGARRVLCGDQGERRELRGSDVQHGIGQAEKASTLAREAFCIDFAEAVRAELPGTPLLLTGGFRSRGRVQPALKEGVCDLVGLARPSVLDPMLPRTVLLNQDASDKDAVMYAKRIPGSTLTERLGVKLLGVGLERDWYTERLHWIGAIKTTIMVTGTAFPLGTAIVRSMLRRPDLVKNTYGLYATAHGAEKLANVRKTAEGINRRVAIGSLPPIQALVLHEKDDVMPFLLSLLLLQSIDQDRGRIVVVGNRTRRMDALGSFTDKTAATKLSDTMLWCELSARLAVDPALSNISVAVVDQAWQPAHWFEQTLLAQILVWLVATVAILLWPDAPTRMTRRSAEEVVRVLADDRNGVWVSGWVVSKSDVDVKATERSVVQLPGEGQGYPGRHDFNTMAQNKKE</sequence>
<feature type="transmembrane region" description="Helical" evidence="5">
    <location>
        <begin position="505"/>
        <end position="522"/>
    </location>
</feature>
<dbReference type="GO" id="GO:0010181">
    <property type="term" value="F:FMN binding"/>
    <property type="evidence" value="ECO:0007669"/>
    <property type="project" value="InterPro"/>
</dbReference>
<evidence type="ECO:0000313" key="8">
    <source>
        <dbReference type="Proteomes" id="UP000465221"/>
    </source>
</evidence>
<keyword evidence="5" id="KW-1133">Transmembrane helix</keyword>
<dbReference type="Proteomes" id="UP000465221">
    <property type="component" value="Unassembled WGS sequence"/>
</dbReference>
<keyword evidence="4" id="KW-0560">Oxidoreductase</keyword>
<dbReference type="InterPro" id="IPR051799">
    <property type="entry name" value="NADH_flavin_oxidoreductase"/>
</dbReference>
<dbReference type="InterPro" id="IPR001155">
    <property type="entry name" value="OxRdtase_FMN_N"/>
</dbReference>
<dbReference type="PANTHER" id="PTHR43656">
    <property type="entry name" value="BINDING OXIDOREDUCTASE, PUTATIVE (AFU_ORTHOLOGUE AFUA_2G08260)-RELATED"/>
    <property type="match status" value="1"/>
</dbReference>
<dbReference type="PANTHER" id="PTHR43656:SF2">
    <property type="entry name" value="BINDING OXIDOREDUCTASE, PUTATIVE (AFU_ORTHOLOGUE AFUA_2G08260)-RELATED"/>
    <property type="match status" value="1"/>
</dbReference>
<keyword evidence="3" id="KW-0288">FMN</keyword>
<dbReference type="SUPFAM" id="SSF51395">
    <property type="entry name" value="FMN-linked oxidoreductases"/>
    <property type="match status" value="1"/>
</dbReference>
<dbReference type="Gene3D" id="3.20.20.70">
    <property type="entry name" value="Aldolase class I"/>
    <property type="match status" value="2"/>
</dbReference>
<dbReference type="InterPro" id="IPR013785">
    <property type="entry name" value="Aldolase_TIM"/>
</dbReference>
<feature type="domain" description="NADH:flavin oxidoreductase/NADH oxidase N-terminal" evidence="6">
    <location>
        <begin position="55"/>
        <end position="182"/>
    </location>
</feature>
<evidence type="ECO:0000256" key="5">
    <source>
        <dbReference type="SAM" id="Phobius"/>
    </source>
</evidence>
<dbReference type="Pfam" id="PF00724">
    <property type="entry name" value="Oxidored_FMN"/>
    <property type="match status" value="1"/>
</dbReference>
<comment type="caution">
    <text evidence="7">The sequence shown here is derived from an EMBL/GenBank/DDBJ whole genome shotgun (WGS) entry which is preliminary data.</text>
</comment>
<proteinExistence type="inferred from homology"/>
<dbReference type="AlphaFoldDB" id="A0A8H3SBL7"/>
<keyword evidence="5" id="KW-0472">Membrane</keyword>
<gene>
    <name evidence="7" type="ORF">IFM46972_10354</name>
</gene>
<evidence type="ECO:0000259" key="6">
    <source>
        <dbReference type="Pfam" id="PF00724"/>
    </source>
</evidence>
<evidence type="ECO:0000256" key="4">
    <source>
        <dbReference type="ARBA" id="ARBA00023002"/>
    </source>
</evidence>
<accession>A0A8H3SBL7</accession>
<evidence type="ECO:0000256" key="3">
    <source>
        <dbReference type="ARBA" id="ARBA00022643"/>
    </source>
</evidence>